<evidence type="ECO:0000259" key="6">
    <source>
        <dbReference type="PROSITE" id="PS50089"/>
    </source>
</evidence>
<reference evidence="7 8" key="1">
    <citation type="submission" date="2016-02" db="EMBL/GenBank/DDBJ databases">
        <title>Genome analysis of coral dinoflagellate symbionts highlights evolutionary adaptations to a symbiotic lifestyle.</title>
        <authorList>
            <person name="Aranda M."/>
            <person name="Li Y."/>
            <person name="Liew Y.J."/>
            <person name="Baumgarten S."/>
            <person name="Simakov O."/>
            <person name="Wilson M."/>
            <person name="Piel J."/>
            <person name="Ashoor H."/>
            <person name="Bougouffa S."/>
            <person name="Bajic V.B."/>
            <person name="Ryu T."/>
            <person name="Ravasi T."/>
            <person name="Bayer T."/>
            <person name="Micklem G."/>
            <person name="Kim H."/>
            <person name="Bhak J."/>
            <person name="Lajeunesse T.C."/>
            <person name="Voolstra C.R."/>
        </authorList>
    </citation>
    <scope>NUCLEOTIDE SEQUENCE [LARGE SCALE GENOMIC DNA]</scope>
    <source>
        <strain evidence="7 8">CCMP2467</strain>
    </source>
</reference>
<dbReference type="Proteomes" id="UP000186817">
    <property type="component" value="Unassembled WGS sequence"/>
</dbReference>
<evidence type="ECO:0000256" key="2">
    <source>
        <dbReference type="PROSITE-ProRule" id="PRU00283"/>
    </source>
</evidence>
<feature type="binding site" evidence="2">
    <location>
        <begin position="742"/>
        <end position="749"/>
    </location>
    <ligand>
        <name>ATP</name>
        <dbReference type="ChEBI" id="CHEBI:30616"/>
    </ligand>
</feature>
<accession>A0A1Q9F1K7</accession>
<dbReference type="InterPro" id="IPR040911">
    <property type="entry name" value="Exostosin_GT47"/>
</dbReference>
<dbReference type="Pfam" id="PF00225">
    <property type="entry name" value="Kinesin"/>
    <property type="match status" value="1"/>
</dbReference>
<gene>
    <name evidence="7" type="primary">KIFC3</name>
    <name evidence="7" type="ORF">AK812_SmicGene2466</name>
</gene>
<dbReference type="Gene3D" id="3.30.40.10">
    <property type="entry name" value="Zinc/RING finger domain, C3HC4 (zinc finger)"/>
    <property type="match status" value="1"/>
</dbReference>
<dbReference type="GO" id="GO:0008270">
    <property type="term" value="F:zinc ion binding"/>
    <property type="evidence" value="ECO:0007669"/>
    <property type="project" value="UniProtKB-KW"/>
</dbReference>
<dbReference type="GO" id="GO:0003777">
    <property type="term" value="F:microtubule motor activity"/>
    <property type="evidence" value="ECO:0007669"/>
    <property type="project" value="InterPro"/>
</dbReference>
<evidence type="ECO:0000256" key="4">
    <source>
        <dbReference type="SAM" id="Phobius"/>
    </source>
</evidence>
<organism evidence="7 8">
    <name type="scientific">Symbiodinium microadriaticum</name>
    <name type="common">Dinoflagellate</name>
    <name type="synonym">Zooxanthella microadriatica</name>
    <dbReference type="NCBI Taxonomy" id="2951"/>
    <lineage>
        <taxon>Eukaryota</taxon>
        <taxon>Sar</taxon>
        <taxon>Alveolata</taxon>
        <taxon>Dinophyceae</taxon>
        <taxon>Suessiales</taxon>
        <taxon>Symbiodiniaceae</taxon>
        <taxon>Symbiodinium</taxon>
    </lineage>
</organism>
<dbReference type="EMBL" id="LSRX01000027">
    <property type="protein sequence ID" value="OLQ13529.1"/>
    <property type="molecule type" value="Genomic_DNA"/>
</dbReference>
<dbReference type="Pfam" id="PF03016">
    <property type="entry name" value="Exostosin_GT47"/>
    <property type="match status" value="1"/>
</dbReference>
<dbReference type="PROSITE" id="PS50067">
    <property type="entry name" value="KINESIN_MOTOR_2"/>
    <property type="match status" value="1"/>
</dbReference>
<dbReference type="GO" id="GO:0008017">
    <property type="term" value="F:microtubule binding"/>
    <property type="evidence" value="ECO:0007669"/>
    <property type="project" value="InterPro"/>
</dbReference>
<keyword evidence="1" id="KW-0862">Zinc</keyword>
<dbReference type="PROSITE" id="PS50089">
    <property type="entry name" value="ZF_RING_2"/>
    <property type="match status" value="1"/>
</dbReference>
<sequence>MAPSVRSVLYAGLCLVQGQAWQLLERNCWPDFSAHYGLCCQEGIPSPEDCFDNAGLTFEKCCRCEKASLDSLGQWYTQQFFGPLLCDGPSVKNHDSDFWVLDGGQQRKLQVYVYPLGRIFNADILNRLQLGGWTSGSECDYGLTPCTEARWNSLFSVYRQFATETLVLLKFLAAPDGVLTEDPTKADLFVVPYLAKTDCAESGNAGRDPCWGKCRCSTAVKHLFESLPHYSWRTRARHLFLATGDIKDLPVEIQGQPLLISLGASFCGGHIVVPSPNLDPDLQPGGKLELQEGAGREPIRHVFAYWFGSNDKPWRRRVVGQLLKYQQTAGAEKVVVHDIGSNYEARDIWQTTAASPQMVLEEMMRSVFCPVVQGDVPHQKRLFDAVLTGCIPVVVAFPSHVPGRVSWWLPQGPPAERMVPFWDSIDYRSFVVEVEQSEVEAGRLVEKLLELSPEDRSRRREAMRAARPKLRFDFAGTFPDAFSEMLRQIWSFLQTLRPGRSTSVGLMLDAANSSSPAFDCGVPPAVQGTQMYGHMACCPVTSGFEDMNPIQGGDLGFEHGTKRAISEQQAKKTTKATWVCQTETPRRSSSASKCTASTNSRSPDTQNICRHQHHQRHPLLPRHVSPPGRLTQWQQRSGTIRVVVRVRPPSGRPDSGSETTGQDSAVRLIEGVAKHRGLTVSVPRRSGRPGSDEVHSFKRLDYVLSPDQDQDQVFQELRAMMPSATPGGLAGPPQSACILAYGQTGSGKTFTMHGGSGDQRGLVPRVLYEVFALASASGATVSLSAVEIYNDTAYDLLDGSAACASEAANEPSGRAFSAGRLAPPPGLSFRHGCRVALEQATSIEVAAIEDAEALLLQAAERRSTRSTCFNATSSRSHSLVLVHATLPGSAQGVEPAMRIAFVDLAGSERLPAEVGGPIAEESRHINLSLSALGSVIHALRHRANHLPYRACLLTRLLEPFFKASGRVLLCVCIGPERRHAQETLCSMAFADRASRAALGTESAQEVQRSQALTAVREVHALLRLAIRDLLPQSGGNRHETRLPDWLAAEILAYMPEHGGASFVCRAWAKLCLSHHPWGREFRRSPKLAESVLKFLHPAMEAAGVCKVWWQVAGSFRITVESSAVKVLEAASGKCTKMWVPASAKIRADMWKAFLAAGGGSDFGAQPLQLVRECVIAAAPKPEADPGGNAVAQGNNNFQRGSSNGSLADRIVGGGPAHVDRDDLLARGMTNQQVDAIEVQARIAEELRAHIVRWVLCFMCTLCVVGVTSFGLMIWLIISWSNARNDALSCDAPLIEWVTVVYFIKIYMFLFHKYVIRCVCRYDPRENPTPPPWYVKLYNLLFPTFDFVWNITGIVLAATSETCSTIMPDVYHSILAFASCGLFIAVWFLINAVGLQVILAYLMRHGMLPPSENAAPKGTIEKQEVFKFDSNHDWGDNNCCSICLEEWNGRKEIRKTACGHFYHTDCLKGWLNVNRNCPLCRTDLVTGQAATGQAIGAAEEP</sequence>
<dbReference type="InterPro" id="IPR001841">
    <property type="entry name" value="Znf_RING"/>
</dbReference>
<keyword evidence="4" id="KW-0472">Membrane</keyword>
<dbReference type="InterPro" id="IPR027640">
    <property type="entry name" value="Kinesin-like_fam"/>
</dbReference>
<keyword evidence="4" id="KW-1133">Transmembrane helix</keyword>
<keyword evidence="4" id="KW-0812">Transmembrane</keyword>
<comment type="caution">
    <text evidence="7">The sequence shown here is derived from an EMBL/GenBank/DDBJ whole genome shotgun (WGS) entry which is preliminary data.</text>
</comment>
<keyword evidence="8" id="KW-1185">Reference proteome</keyword>
<feature type="transmembrane region" description="Helical" evidence="4">
    <location>
        <begin position="1296"/>
        <end position="1315"/>
    </location>
</feature>
<feature type="transmembrane region" description="Helical" evidence="4">
    <location>
        <begin position="766"/>
        <end position="786"/>
    </location>
</feature>
<dbReference type="InterPro" id="IPR027417">
    <property type="entry name" value="P-loop_NTPase"/>
</dbReference>
<keyword evidence="1" id="KW-0479">Metal-binding</keyword>
<dbReference type="InterPro" id="IPR001752">
    <property type="entry name" value="Kinesin_motor_dom"/>
</dbReference>
<name>A0A1Q9F1K7_SYMMI</name>
<dbReference type="GO" id="GO:0005874">
    <property type="term" value="C:microtubule"/>
    <property type="evidence" value="ECO:0007669"/>
    <property type="project" value="TreeGrafter"/>
</dbReference>
<dbReference type="SMART" id="SM00184">
    <property type="entry name" value="RING"/>
    <property type="match status" value="1"/>
</dbReference>
<dbReference type="SUPFAM" id="SSF57850">
    <property type="entry name" value="RING/U-box"/>
    <property type="match status" value="1"/>
</dbReference>
<comment type="similarity">
    <text evidence="2">Belongs to the TRAFAC class myosin-kinesin ATPase superfamily. Kinesin family.</text>
</comment>
<dbReference type="PRINTS" id="PR00380">
    <property type="entry name" value="KINESINHEAVY"/>
</dbReference>
<dbReference type="OrthoDB" id="1924787at2759"/>
<keyword evidence="2" id="KW-0505">Motor protein</keyword>
<evidence type="ECO:0000313" key="7">
    <source>
        <dbReference type="EMBL" id="OLQ13529.1"/>
    </source>
</evidence>
<dbReference type="SMART" id="SM00129">
    <property type="entry name" value="KISc"/>
    <property type="match status" value="1"/>
</dbReference>
<feature type="transmembrane region" description="Helical" evidence="4">
    <location>
        <begin position="1336"/>
        <end position="1357"/>
    </location>
</feature>
<evidence type="ECO:0000259" key="5">
    <source>
        <dbReference type="PROSITE" id="PS50067"/>
    </source>
</evidence>
<dbReference type="GO" id="GO:0016887">
    <property type="term" value="F:ATP hydrolysis activity"/>
    <property type="evidence" value="ECO:0007669"/>
    <property type="project" value="TreeGrafter"/>
</dbReference>
<evidence type="ECO:0000256" key="3">
    <source>
        <dbReference type="SAM" id="MobiDB-lite"/>
    </source>
</evidence>
<proteinExistence type="inferred from homology"/>
<dbReference type="GO" id="GO:0007018">
    <property type="term" value="P:microtubule-based movement"/>
    <property type="evidence" value="ECO:0007669"/>
    <property type="project" value="InterPro"/>
</dbReference>
<feature type="transmembrane region" description="Helical" evidence="4">
    <location>
        <begin position="1250"/>
        <end position="1276"/>
    </location>
</feature>
<keyword evidence="1" id="KW-0863">Zinc-finger</keyword>
<dbReference type="GO" id="GO:0005871">
    <property type="term" value="C:kinesin complex"/>
    <property type="evidence" value="ECO:0007669"/>
    <property type="project" value="TreeGrafter"/>
</dbReference>
<dbReference type="Pfam" id="PF13639">
    <property type="entry name" value="zf-RING_2"/>
    <property type="match status" value="1"/>
</dbReference>
<feature type="domain" description="RING-type" evidence="6">
    <location>
        <begin position="1439"/>
        <end position="1480"/>
    </location>
</feature>
<dbReference type="PANTHER" id="PTHR24115:SF1004">
    <property type="entry name" value="KINESIN-LIKE PROTEIN KIF15"/>
    <property type="match status" value="1"/>
</dbReference>
<evidence type="ECO:0000313" key="8">
    <source>
        <dbReference type="Proteomes" id="UP000186817"/>
    </source>
</evidence>
<dbReference type="GO" id="GO:0005524">
    <property type="term" value="F:ATP binding"/>
    <property type="evidence" value="ECO:0007669"/>
    <property type="project" value="UniProtKB-UniRule"/>
</dbReference>
<dbReference type="Gene3D" id="3.40.850.10">
    <property type="entry name" value="Kinesin motor domain"/>
    <property type="match status" value="1"/>
</dbReference>
<dbReference type="PANTHER" id="PTHR24115">
    <property type="entry name" value="KINESIN-RELATED"/>
    <property type="match status" value="1"/>
</dbReference>
<dbReference type="SUPFAM" id="SSF52540">
    <property type="entry name" value="P-loop containing nucleoside triphosphate hydrolases"/>
    <property type="match status" value="1"/>
</dbReference>
<evidence type="ECO:0000256" key="1">
    <source>
        <dbReference type="PROSITE-ProRule" id="PRU00175"/>
    </source>
</evidence>
<dbReference type="InterPro" id="IPR036961">
    <property type="entry name" value="Kinesin_motor_dom_sf"/>
</dbReference>
<feature type="domain" description="Kinesin motor" evidence="5">
    <location>
        <begin position="639"/>
        <end position="996"/>
    </location>
</feature>
<dbReference type="InterPro" id="IPR013083">
    <property type="entry name" value="Znf_RING/FYVE/PHD"/>
</dbReference>
<keyword evidence="2" id="KW-0067">ATP-binding</keyword>
<keyword evidence="2" id="KW-0547">Nucleotide-binding</keyword>
<feature type="transmembrane region" description="Helical" evidence="4">
    <location>
        <begin position="1369"/>
        <end position="1402"/>
    </location>
</feature>
<feature type="region of interest" description="Disordered" evidence="3">
    <location>
        <begin position="581"/>
        <end position="607"/>
    </location>
</feature>
<protein>
    <submittedName>
        <fullName evidence="7">Kinesin-like protein KIFC3</fullName>
    </submittedName>
</protein>